<dbReference type="PROSITE" id="PS51419">
    <property type="entry name" value="RAB"/>
    <property type="match status" value="1"/>
</dbReference>
<dbReference type="SMART" id="SM00175">
    <property type="entry name" value="RAB"/>
    <property type="match status" value="1"/>
</dbReference>
<evidence type="ECO:0000313" key="3">
    <source>
        <dbReference type="Proteomes" id="UP000887566"/>
    </source>
</evidence>
<dbReference type="WBParaSite" id="PSAMB.scaffold7566size7440.g30241.t1">
    <property type="protein sequence ID" value="PSAMB.scaffold7566size7440.g30241.t1"/>
    <property type="gene ID" value="PSAMB.scaffold7566size7440.g30241"/>
</dbReference>
<dbReference type="PANTHER" id="PTHR24073">
    <property type="entry name" value="DRAB5-RELATED"/>
    <property type="match status" value="1"/>
</dbReference>
<accession>A0A914XDS4</accession>
<dbReference type="SUPFAM" id="SSF52540">
    <property type="entry name" value="P-loop containing nucleoside triphosphate hydrolases"/>
    <property type="match status" value="1"/>
</dbReference>
<evidence type="ECO:0000256" key="2">
    <source>
        <dbReference type="ARBA" id="ARBA00023134"/>
    </source>
</evidence>
<organism evidence="3 4">
    <name type="scientific">Plectus sambesii</name>
    <dbReference type="NCBI Taxonomy" id="2011161"/>
    <lineage>
        <taxon>Eukaryota</taxon>
        <taxon>Metazoa</taxon>
        <taxon>Ecdysozoa</taxon>
        <taxon>Nematoda</taxon>
        <taxon>Chromadorea</taxon>
        <taxon>Plectida</taxon>
        <taxon>Plectina</taxon>
        <taxon>Plectoidea</taxon>
        <taxon>Plectidae</taxon>
        <taxon>Plectus</taxon>
    </lineage>
</organism>
<dbReference type="Gene3D" id="3.40.50.300">
    <property type="entry name" value="P-loop containing nucleotide triphosphate hydrolases"/>
    <property type="match status" value="1"/>
</dbReference>
<dbReference type="GO" id="GO:0005525">
    <property type="term" value="F:GTP binding"/>
    <property type="evidence" value="ECO:0007669"/>
    <property type="project" value="UniProtKB-KW"/>
</dbReference>
<dbReference type="InterPro" id="IPR027417">
    <property type="entry name" value="P-loop_NTPase"/>
</dbReference>
<dbReference type="AlphaFoldDB" id="A0A914XDS4"/>
<keyword evidence="2" id="KW-0342">GTP-binding</keyword>
<sequence length="242" mass="27031">MMQTSISLSKSKTDLSDASRDKVKILVLGEAGVGKTTFAQSVKGKAVRNPTWTVGCSVDVVEHSYKAGTPQETLYLIELWDVGGSRSHRNSRHVFYQNAHGVILVHDLENRKSEEALRLWLTELFDDTPNCVNSPLHPSSSFSRLPTFDTEGLAGERSQMPILVVGAKLDMAPQRPRSQIATDCGVDELTLDCRQPISPGSTNGLKLSRFFDRVIDKQTAPTERRRLTSQGYNVVDRRRRLY</sequence>
<protein>
    <submittedName>
        <fullName evidence="4">Rab-like protein 3</fullName>
    </submittedName>
</protein>
<name>A0A914XDS4_9BILA</name>
<reference evidence="4" key="1">
    <citation type="submission" date="2022-11" db="UniProtKB">
        <authorList>
            <consortium name="WormBaseParasite"/>
        </authorList>
    </citation>
    <scope>IDENTIFICATION</scope>
</reference>
<dbReference type="Proteomes" id="UP000887566">
    <property type="component" value="Unplaced"/>
</dbReference>
<evidence type="ECO:0000313" key="4">
    <source>
        <dbReference type="WBParaSite" id="PSAMB.scaffold7566size7440.g30241.t1"/>
    </source>
</evidence>
<proteinExistence type="predicted"/>
<dbReference type="PRINTS" id="PR00449">
    <property type="entry name" value="RASTRNSFRMNG"/>
</dbReference>
<keyword evidence="3" id="KW-1185">Reference proteome</keyword>
<dbReference type="Pfam" id="PF08477">
    <property type="entry name" value="Roc"/>
    <property type="match status" value="1"/>
</dbReference>
<evidence type="ECO:0000256" key="1">
    <source>
        <dbReference type="ARBA" id="ARBA00022741"/>
    </source>
</evidence>
<keyword evidence="1" id="KW-0547">Nucleotide-binding</keyword>